<dbReference type="Gene3D" id="3.40.50.1820">
    <property type="entry name" value="alpha/beta hydrolase"/>
    <property type="match status" value="1"/>
</dbReference>
<dbReference type="InterPro" id="IPR022742">
    <property type="entry name" value="Hydrolase_4"/>
</dbReference>
<dbReference type="EMBL" id="FOIT01000001">
    <property type="protein sequence ID" value="SEV82209.1"/>
    <property type="molecule type" value="Genomic_DNA"/>
</dbReference>
<evidence type="ECO:0000313" key="2">
    <source>
        <dbReference type="EMBL" id="SEV82209.1"/>
    </source>
</evidence>
<dbReference type="GO" id="GO:0016787">
    <property type="term" value="F:hydrolase activity"/>
    <property type="evidence" value="ECO:0007669"/>
    <property type="project" value="UniProtKB-KW"/>
</dbReference>
<accession>A0A662Z0S9</accession>
<dbReference type="InterPro" id="IPR051044">
    <property type="entry name" value="MAG_DAG_Lipase"/>
</dbReference>
<keyword evidence="2" id="KW-0378">Hydrolase</keyword>
<proteinExistence type="predicted"/>
<evidence type="ECO:0000313" key="3">
    <source>
        <dbReference type="Proteomes" id="UP000243605"/>
    </source>
</evidence>
<dbReference type="OrthoDB" id="9806902at2"/>
<name>A0A662Z0S9_9STAP</name>
<gene>
    <name evidence="2" type="ORF">SAMN05192557_0225</name>
</gene>
<evidence type="ECO:0000259" key="1">
    <source>
        <dbReference type="Pfam" id="PF12146"/>
    </source>
</evidence>
<dbReference type="PANTHER" id="PTHR11614">
    <property type="entry name" value="PHOSPHOLIPASE-RELATED"/>
    <property type="match status" value="1"/>
</dbReference>
<dbReference type="SUPFAM" id="SSF53474">
    <property type="entry name" value="alpha/beta-Hydrolases"/>
    <property type="match status" value="1"/>
</dbReference>
<dbReference type="InterPro" id="IPR029058">
    <property type="entry name" value="AB_hydrolase_fold"/>
</dbReference>
<dbReference type="Pfam" id="PF12146">
    <property type="entry name" value="Hydrolase_4"/>
    <property type="match status" value="1"/>
</dbReference>
<feature type="domain" description="Serine aminopeptidase S33" evidence="1">
    <location>
        <begin position="24"/>
        <end position="275"/>
    </location>
</feature>
<reference evidence="2 3" key="1">
    <citation type="submission" date="2016-10" db="EMBL/GenBank/DDBJ databases">
        <authorList>
            <person name="Varghese N."/>
            <person name="Submissions S."/>
        </authorList>
    </citation>
    <scope>NUCLEOTIDE SEQUENCE [LARGE SCALE GENOMIC DNA]</scope>
    <source>
        <strain evidence="2 3">IBRC-M10081</strain>
    </source>
</reference>
<sequence length="291" mass="32669">MKKEMIQVYNQSRKINVNVYQPDSPKFAAIMLHGMSEHSGRYDYFASRLMDAGGYVLTYDHRGHGIDAENHGDIDSMDALVSDALAVAGHLPKDVPHVIVGHSMGSIVARQLLAMNQFTRFIIIGSLTKNSFLDILSAGALLPLSVISPKSQLEVVNFLALNVNDKLFNGTEKNRWLSSNEENVKSYNDDPLCGFKMTTKAIYETLFYSQKSLKKSMLARIKNNPNVLFVSGMDDAINNMGKDIFTLAKNYNRAVNDVKVHLYPDARHEVLNEKNRDEVIDNIIDWINDNG</sequence>
<dbReference type="AlphaFoldDB" id="A0A662Z0S9"/>
<organism evidence="2 3">
    <name type="scientific">Aliicoccus persicus</name>
    <dbReference type="NCBI Taxonomy" id="930138"/>
    <lineage>
        <taxon>Bacteria</taxon>
        <taxon>Bacillati</taxon>
        <taxon>Bacillota</taxon>
        <taxon>Bacilli</taxon>
        <taxon>Bacillales</taxon>
        <taxon>Staphylococcaceae</taxon>
        <taxon>Aliicoccus</taxon>
    </lineage>
</organism>
<keyword evidence="3" id="KW-1185">Reference proteome</keyword>
<protein>
    <submittedName>
        <fullName evidence="2">Lysophospholipase, alpha-beta hydrolase superfamily</fullName>
    </submittedName>
</protein>
<dbReference type="Proteomes" id="UP000243605">
    <property type="component" value="Unassembled WGS sequence"/>
</dbReference>
<dbReference type="RefSeq" id="WP_091473056.1">
    <property type="nucleotide sequence ID" value="NZ_FOIT01000001.1"/>
</dbReference>